<dbReference type="PROSITE" id="PS51722">
    <property type="entry name" value="G_TR_2"/>
    <property type="match status" value="1"/>
</dbReference>
<dbReference type="STRING" id="1157962.A0A250XN79"/>
<comment type="function">
    <text evidence="1">This protein promotes the GTP-dependent binding of aminoacyl-tRNA to the A-site of ribosomes during protein biosynthesis.</text>
</comment>
<dbReference type="InterPro" id="IPR004161">
    <property type="entry name" value="EFTu-like_2"/>
</dbReference>
<dbReference type="SUPFAM" id="SSF50465">
    <property type="entry name" value="EF-Tu/eEF-1alpha/eIF2-gamma C-terminal domain"/>
    <property type="match status" value="1"/>
</dbReference>
<feature type="domain" description="Tr-type G" evidence="7">
    <location>
        <begin position="1"/>
        <end position="225"/>
    </location>
</feature>
<dbReference type="AlphaFoldDB" id="A0A250XN79"/>
<reference evidence="8 9" key="1">
    <citation type="submission" date="2017-08" db="EMBL/GenBank/DDBJ databases">
        <title>Acidophilic green algal genome provides insights into adaptation to an acidic environment.</title>
        <authorList>
            <person name="Hirooka S."/>
            <person name="Hirose Y."/>
            <person name="Kanesaki Y."/>
            <person name="Higuchi S."/>
            <person name="Fujiwara T."/>
            <person name="Onuma R."/>
            <person name="Era A."/>
            <person name="Ohbayashi R."/>
            <person name="Uzuka A."/>
            <person name="Nozaki H."/>
            <person name="Yoshikawa H."/>
            <person name="Miyagishima S.Y."/>
        </authorList>
    </citation>
    <scope>NUCLEOTIDE SEQUENCE [LARGE SCALE GENOMIC DNA]</scope>
    <source>
        <strain evidence="8 9">NIES-2499</strain>
    </source>
</reference>
<gene>
    <name evidence="8" type="ORF">CEUSTIGMA_g11962.t1</name>
</gene>
<dbReference type="GO" id="GO:0005525">
    <property type="term" value="F:GTP binding"/>
    <property type="evidence" value="ECO:0007669"/>
    <property type="project" value="UniProtKB-KW"/>
</dbReference>
<evidence type="ECO:0000256" key="3">
    <source>
        <dbReference type="ARBA" id="ARBA00021392"/>
    </source>
</evidence>
<dbReference type="InterPro" id="IPR009000">
    <property type="entry name" value="Transl_B-barrel_sf"/>
</dbReference>
<dbReference type="PANTHER" id="PTHR23115">
    <property type="entry name" value="TRANSLATION FACTOR"/>
    <property type="match status" value="1"/>
</dbReference>
<dbReference type="SUPFAM" id="SSF50447">
    <property type="entry name" value="Translation proteins"/>
    <property type="match status" value="1"/>
</dbReference>
<sequence length="468" mass="51393">MEPVSVTVVGHSRSGKSSLLGAILYALGSVTTAELDRLEREGGEKFAAIWDSNPFEKEQKRTIDVHVKGCSSKHFQWTFIDVPGDRKQVLNMISGIACADCILLVLDATPGVFEANMEDATHSQTKEHLLLTKAFAIKQVIVVVNKMDACHYDQGRFDTIYASIMTQMKRLHLNSEQTRFIPASAVQGQNVRVACADRMPWYTGSTILEAMDSLTSVKRHPFNPLRLPILVSGIGAVVCGKIESGTLHTGQEVVLEPGGKRTIVKSVELFSKTVNAARAGEWVGVRLSGLSIKEARRGHVLHCNMNDRGDNKLHVTRLTAQVSVIKLDGIAPGMCGTLAVHTVHVPVQCSYILSRLDKKTGHVDQKKPESLLDREIGEVEFVSLRPVSLEAHKDFASLGRFVLLDHNHVIAWGVIKSVVEVTNAARSDCLSNSVAYDVSVGSRKERYQGTLNINPNSCQNRMPDVLKD</sequence>
<name>A0A250XN79_9CHLO</name>
<protein>
    <recommendedName>
        <fullName evidence="3">Elongation factor Tu, chloroplastic</fullName>
    </recommendedName>
</protein>
<dbReference type="Gene3D" id="2.40.30.10">
    <property type="entry name" value="Translation factors"/>
    <property type="match status" value="2"/>
</dbReference>
<proteinExistence type="inferred from homology"/>
<evidence type="ECO:0000259" key="7">
    <source>
        <dbReference type="PROSITE" id="PS51722"/>
    </source>
</evidence>
<evidence type="ECO:0000256" key="1">
    <source>
        <dbReference type="ARBA" id="ARBA00003982"/>
    </source>
</evidence>
<dbReference type="InterPro" id="IPR009001">
    <property type="entry name" value="Transl_elong_EF1A/Init_IF2_C"/>
</dbReference>
<organism evidence="8 9">
    <name type="scientific">Chlamydomonas eustigma</name>
    <dbReference type="NCBI Taxonomy" id="1157962"/>
    <lineage>
        <taxon>Eukaryota</taxon>
        <taxon>Viridiplantae</taxon>
        <taxon>Chlorophyta</taxon>
        <taxon>core chlorophytes</taxon>
        <taxon>Chlorophyceae</taxon>
        <taxon>CS clade</taxon>
        <taxon>Chlamydomonadales</taxon>
        <taxon>Chlamydomonadaceae</taxon>
        <taxon>Chlamydomonas</taxon>
    </lineage>
</organism>
<dbReference type="Proteomes" id="UP000232323">
    <property type="component" value="Unassembled WGS sequence"/>
</dbReference>
<keyword evidence="6" id="KW-0342">GTP-binding</keyword>
<dbReference type="OrthoDB" id="5570111at2759"/>
<dbReference type="PRINTS" id="PR00315">
    <property type="entry name" value="ELONGATNFCT"/>
</dbReference>
<dbReference type="InterPro" id="IPR050100">
    <property type="entry name" value="TRAFAC_GTPase_members"/>
</dbReference>
<comment type="caution">
    <text evidence="8">The sequence shown here is derived from an EMBL/GenBank/DDBJ whole genome shotgun (WGS) entry which is preliminary data.</text>
</comment>
<dbReference type="Pfam" id="PF00009">
    <property type="entry name" value="GTP_EFTU"/>
    <property type="match status" value="1"/>
</dbReference>
<evidence type="ECO:0000256" key="6">
    <source>
        <dbReference type="ARBA" id="ARBA00023134"/>
    </source>
</evidence>
<dbReference type="InterPro" id="IPR000795">
    <property type="entry name" value="T_Tr_GTP-bd_dom"/>
</dbReference>
<dbReference type="EMBL" id="BEGY01000128">
    <property type="protein sequence ID" value="GAX84541.1"/>
    <property type="molecule type" value="Genomic_DNA"/>
</dbReference>
<keyword evidence="4" id="KW-0488">Methylation</keyword>
<keyword evidence="9" id="KW-1185">Reference proteome</keyword>
<keyword evidence="5" id="KW-0547">Nucleotide-binding</keyword>
<accession>A0A250XN79</accession>
<evidence type="ECO:0000256" key="5">
    <source>
        <dbReference type="ARBA" id="ARBA00022741"/>
    </source>
</evidence>
<dbReference type="InterPro" id="IPR054696">
    <property type="entry name" value="GTP-eEF1A_C"/>
</dbReference>
<comment type="similarity">
    <text evidence="2">Belongs to the TRAFAC class translation factor GTPase superfamily. Classic translation factor GTPase family. EF-Tu/EF-1A subfamily.</text>
</comment>
<dbReference type="InterPro" id="IPR027417">
    <property type="entry name" value="P-loop_NTPase"/>
</dbReference>
<dbReference type="Gene3D" id="3.40.50.300">
    <property type="entry name" value="P-loop containing nucleotide triphosphate hydrolases"/>
    <property type="match status" value="1"/>
</dbReference>
<evidence type="ECO:0000256" key="2">
    <source>
        <dbReference type="ARBA" id="ARBA00007249"/>
    </source>
</evidence>
<evidence type="ECO:0000313" key="8">
    <source>
        <dbReference type="EMBL" id="GAX84541.1"/>
    </source>
</evidence>
<dbReference type="GO" id="GO:0003924">
    <property type="term" value="F:GTPase activity"/>
    <property type="evidence" value="ECO:0007669"/>
    <property type="project" value="InterPro"/>
</dbReference>
<evidence type="ECO:0000313" key="9">
    <source>
        <dbReference type="Proteomes" id="UP000232323"/>
    </source>
</evidence>
<dbReference type="Pfam" id="PF03144">
    <property type="entry name" value="GTP_EFTU_D2"/>
    <property type="match status" value="1"/>
</dbReference>
<dbReference type="SUPFAM" id="SSF52540">
    <property type="entry name" value="P-loop containing nucleoside triphosphate hydrolases"/>
    <property type="match status" value="1"/>
</dbReference>
<dbReference type="Pfam" id="PF22594">
    <property type="entry name" value="GTP-eEF1A_C"/>
    <property type="match status" value="1"/>
</dbReference>
<evidence type="ECO:0000256" key="4">
    <source>
        <dbReference type="ARBA" id="ARBA00022481"/>
    </source>
</evidence>